<evidence type="ECO:0000256" key="1">
    <source>
        <dbReference type="ARBA" id="ARBA00001933"/>
    </source>
</evidence>
<dbReference type="SUPFAM" id="SSF56752">
    <property type="entry name" value="D-aminoacid aminotransferase-like PLP-dependent enzymes"/>
    <property type="match status" value="1"/>
</dbReference>
<dbReference type="EC" id="2.6.1.42" evidence="9"/>
<keyword evidence="3 9" id="KW-0032">Aminotransferase</keyword>
<dbReference type="Gene3D" id="3.30.470.10">
    <property type="match status" value="1"/>
</dbReference>
<feature type="modified residue" description="N6-(pyridoxal phosphate)lysine" evidence="6">
    <location>
        <position position="172"/>
    </location>
</feature>
<keyword evidence="9" id="KW-0028">Amino-acid biosynthesis</keyword>
<dbReference type="InterPro" id="IPR043132">
    <property type="entry name" value="BCAT-like_C"/>
</dbReference>
<dbReference type="CDD" id="cd01557">
    <property type="entry name" value="BCAT_beta_family"/>
    <property type="match status" value="1"/>
</dbReference>
<evidence type="ECO:0000256" key="6">
    <source>
        <dbReference type="PIRSR" id="PIRSR006468-1"/>
    </source>
</evidence>
<evidence type="ECO:0000256" key="5">
    <source>
        <dbReference type="ARBA" id="ARBA00022898"/>
    </source>
</evidence>
<comment type="similarity">
    <text evidence="2 7">Belongs to the class-IV pyridoxal-phosphate-dependent aminotransferase family.</text>
</comment>
<comment type="caution">
    <text evidence="10">The sequence shown here is derived from an EMBL/GenBank/DDBJ whole genome shotgun (WGS) entry which is preliminary data.</text>
</comment>
<proteinExistence type="inferred from homology"/>
<dbReference type="NCBIfam" id="TIGR01123">
    <property type="entry name" value="ilvE_II"/>
    <property type="match status" value="1"/>
</dbReference>
<dbReference type="AlphaFoldDB" id="A0A5A7R938"/>
<dbReference type="GO" id="GO:0009082">
    <property type="term" value="P:branched-chain amino acid biosynthetic process"/>
    <property type="evidence" value="ECO:0007669"/>
    <property type="project" value="UniProtKB-KW"/>
</dbReference>
<evidence type="ECO:0000256" key="9">
    <source>
        <dbReference type="RuleBase" id="RU004517"/>
    </source>
</evidence>
<comment type="catalytic activity">
    <reaction evidence="9">
        <text>L-valine + 2-oxoglutarate = 3-methyl-2-oxobutanoate + L-glutamate</text>
        <dbReference type="Rhea" id="RHEA:24813"/>
        <dbReference type="ChEBI" id="CHEBI:11851"/>
        <dbReference type="ChEBI" id="CHEBI:16810"/>
        <dbReference type="ChEBI" id="CHEBI:29985"/>
        <dbReference type="ChEBI" id="CHEBI:57762"/>
        <dbReference type="EC" id="2.6.1.42"/>
    </reaction>
</comment>
<evidence type="ECO:0000256" key="7">
    <source>
        <dbReference type="RuleBase" id="RU004106"/>
    </source>
</evidence>
<keyword evidence="5 8" id="KW-0663">Pyridoxal phosphate</keyword>
<dbReference type="GO" id="GO:0052655">
    <property type="term" value="F:L-valine-2-oxoglutarate transaminase activity"/>
    <property type="evidence" value="ECO:0007669"/>
    <property type="project" value="RHEA"/>
</dbReference>
<dbReference type="Pfam" id="PF01063">
    <property type="entry name" value="Aminotran_4"/>
    <property type="match status" value="1"/>
</dbReference>
<evidence type="ECO:0000313" key="11">
    <source>
        <dbReference type="Proteomes" id="UP000325081"/>
    </source>
</evidence>
<gene>
    <name evidence="10" type="ORF">STAS_31654</name>
</gene>
<evidence type="ECO:0000313" key="10">
    <source>
        <dbReference type="EMBL" id="GER54089.1"/>
    </source>
</evidence>
<dbReference type="FunFam" id="3.20.10.10:FF:000003">
    <property type="entry name" value="Branched-chain-amino-acid aminotransferase"/>
    <property type="match status" value="1"/>
</dbReference>
<dbReference type="Gene3D" id="3.20.10.10">
    <property type="entry name" value="D-amino Acid Aminotransferase, subunit A, domain 2"/>
    <property type="match status" value="1"/>
</dbReference>
<dbReference type="InterPro" id="IPR036038">
    <property type="entry name" value="Aminotransferase-like"/>
</dbReference>
<dbReference type="InterPro" id="IPR005786">
    <property type="entry name" value="B_amino_transII"/>
</dbReference>
<dbReference type="InterPro" id="IPR018300">
    <property type="entry name" value="Aminotrans_IV_CS"/>
</dbReference>
<dbReference type="EMBL" id="BKCP01010959">
    <property type="protein sequence ID" value="GER54089.1"/>
    <property type="molecule type" value="Genomic_DNA"/>
</dbReference>
<dbReference type="InterPro" id="IPR033939">
    <property type="entry name" value="BCAT_family"/>
</dbReference>
<keyword evidence="4 9" id="KW-0808">Transferase</keyword>
<dbReference type="InterPro" id="IPR001544">
    <property type="entry name" value="Aminotrans_IV"/>
</dbReference>
<dbReference type="PANTHER" id="PTHR42825:SF29">
    <property type="entry name" value="BRANCHED-CHAIN-AMINO-ACID AMINOTRANSFERASE"/>
    <property type="match status" value="1"/>
</dbReference>
<dbReference type="GO" id="GO:0052654">
    <property type="term" value="F:L-leucine-2-oxoglutarate transaminase activity"/>
    <property type="evidence" value="ECO:0007669"/>
    <property type="project" value="RHEA"/>
</dbReference>
<keyword evidence="9" id="KW-0100">Branched-chain amino acid biosynthesis</keyword>
<protein>
    <recommendedName>
        <fullName evidence="9">Branched-chain-amino-acid aminotransferase</fullName>
        <ecNumber evidence="9">2.6.1.42</ecNumber>
    </recommendedName>
</protein>
<comment type="catalytic activity">
    <reaction evidence="9">
        <text>L-isoleucine + 2-oxoglutarate = (S)-3-methyl-2-oxopentanoate + L-glutamate</text>
        <dbReference type="Rhea" id="RHEA:24801"/>
        <dbReference type="ChEBI" id="CHEBI:16810"/>
        <dbReference type="ChEBI" id="CHEBI:29985"/>
        <dbReference type="ChEBI" id="CHEBI:35146"/>
        <dbReference type="ChEBI" id="CHEBI:58045"/>
        <dbReference type="EC" id="2.6.1.42"/>
    </reaction>
</comment>
<evidence type="ECO:0000256" key="2">
    <source>
        <dbReference type="ARBA" id="ARBA00009320"/>
    </source>
</evidence>
<organism evidence="10 11">
    <name type="scientific">Striga asiatica</name>
    <name type="common">Asiatic witchweed</name>
    <name type="synonym">Buchnera asiatica</name>
    <dbReference type="NCBI Taxonomy" id="4170"/>
    <lineage>
        <taxon>Eukaryota</taxon>
        <taxon>Viridiplantae</taxon>
        <taxon>Streptophyta</taxon>
        <taxon>Embryophyta</taxon>
        <taxon>Tracheophyta</taxon>
        <taxon>Spermatophyta</taxon>
        <taxon>Magnoliopsida</taxon>
        <taxon>eudicotyledons</taxon>
        <taxon>Gunneridae</taxon>
        <taxon>Pentapetalae</taxon>
        <taxon>asterids</taxon>
        <taxon>lamiids</taxon>
        <taxon>Lamiales</taxon>
        <taxon>Orobanchaceae</taxon>
        <taxon>Buchnereae</taxon>
        <taxon>Striga</taxon>
    </lineage>
</organism>
<dbReference type="Proteomes" id="UP000325081">
    <property type="component" value="Unassembled WGS sequence"/>
</dbReference>
<dbReference type="NCBIfam" id="NF009897">
    <property type="entry name" value="PRK13357.1"/>
    <property type="match status" value="1"/>
</dbReference>
<accession>A0A5A7R938</accession>
<evidence type="ECO:0000256" key="4">
    <source>
        <dbReference type="ARBA" id="ARBA00022679"/>
    </source>
</evidence>
<name>A0A5A7R938_STRAF</name>
<dbReference type="GO" id="GO:0008652">
    <property type="term" value="P:amino acid biosynthetic process"/>
    <property type="evidence" value="ECO:0007669"/>
    <property type="project" value="UniProtKB-KW"/>
</dbReference>
<evidence type="ECO:0000256" key="3">
    <source>
        <dbReference type="ARBA" id="ARBA00022576"/>
    </source>
</evidence>
<comment type="catalytic activity">
    <reaction evidence="9">
        <text>L-leucine + 2-oxoglutarate = 4-methyl-2-oxopentanoate + L-glutamate</text>
        <dbReference type="Rhea" id="RHEA:18321"/>
        <dbReference type="ChEBI" id="CHEBI:16810"/>
        <dbReference type="ChEBI" id="CHEBI:17865"/>
        <dbReference type="ChEBI" id="CHEBI:29985"/>
        <dbReference type="ChEBI" id="CHEBI:57427"/>
        <dbReference type="EC" id="2.6.1.42"/>
    </reaction>
</comment>
<evidence type="ECO:0000256" key="8">
    <source>
        <dbReference type="RuleBase" id="RU004516"/>
    </source>
</evidence>
<sequence>MLNRINKQGTTIFNGAGYLVTRAAASMQEACEASNCSFFSTLKGLFEGTKACRRENGGIYLFRPQENAIRMQNGAHRMCMPSPSLHQFLDAVTQTALANTRWIPPPGKGSLYIRPLLIGSGPVLGLAPASEYTFLVYASPVGNYFKRGTAPLNLYVEDEYHRATNGGAGGVKSITNYAPVLKAISRARERGFSDVLYLDSANKRNIEEVSSCNIFILKGNVLSTPAPNGTILEGVTRKSIMDIARFLGYKVEERCIPIEELSDADEVFCTGTAVGVIPVGSITYKGNRIEYKTSGQLVSKKLYSELLGIQSGTAEDRWGWIVKID</sequence>
<keyword evidence="11" id="KW-1185">Reference proteome</keyword>
<dbReference type="PROSITE" id="PS00770">
    <property type="entry name" value="AA_TRANSFER_CLASS_4"/>
    <property type="match status" value="1"/>
</dbReference>
<dbReference type="OrthoDB" id="409992at2759"/>
<dbReference type="InterPro" id="IPR043131">
    <property type="entry name" value="BCAT-like_N"/>
</dbReference>
<reference evidence="11" key="1">
    <citation type="journal article" date="2019" name="Curr. Biol.">
        <title>Genome Sequence of Striga asiatica Provides Insight into the Evolution of Plant Parasitism.</title>
        <authorList>
            <person name="Yoshida S."/>
            <person name="Kim S."/>
            <person name="Wafula E.K."/>
            <person name="Tanskanen J."/>
            <person name="Kim Y.M."/>
            <person name="Honaas L."/>
            <person name="Yang Z."/>
            <person name="Spallek T."/>
            <person name="Conn C.E."/>
            <person name="Ichihashi Y."/>
            <person name="Cheong K."/>
            <person name="Cui S."/>
            <person name="Der J.P."/>
            <person name="Gundlach H."/>
            <person name="Jiao Y."/>
            <person name="Hori C."/>
            <person name="Ishida J.K."/>
            <person name="Kasahara H."/>
            <person name="Kiba T."/>
            <person name="Kim M.S."/>
            <person name="Koo N."/>
            <person name="Laohavisit A."/>
            <person name="Lee Y.H."/>
            <person name="Lumba S."/>
            <person name="McCourt P."/>
            <person name="Mortimer J.C."/>
            <person name="Mutuku J.M."/>
            <person name="Nomura T."/>
            <person name="Sasaki-Sekimoto Y."/>
            <person name="Seto Y."/>
            <person name="Wang Y."/>
            <person name="Wakatake T."/>
            <person name="Sakakibara H."/>
            <person name="Demura T."/>
            <person name="Yamaguchi S."/>
            <person name="Yoneyama K."/>
            <person name="Manabe R.I."/>
            <person name="Nelson D.C."/>
            <person name="Schulman A.H."/>
            <person name="Timko M.P."/>
            <person name="dePamphilis C.W."/>
            <person name="Choi D."/>
            <person name="Shirasu K."/>
        </authorList>
    </citation>
    <scope>NUCLEOTIDE SEQUENCE [LARGE SCALE GENOMIC DNA]</scope>
    <source>
        <strain evidence="11">cv. UVA1</strain>
    </source>
</reference>
<dbReference type="PIRSF" id="PIRSF006468">
    <property type="entry name" value="BCAT1"/>
    <property type="match status" value="1"/>
</dbReference>
<dbReference type="GO" id="GO:0052656">
    <property type="term" value="F:L-isoleucine-2-oxoglutarate transaminase activity"/>
    <property type="evidence" value="ECO:0007669"/>
    <property type="project" value="RHEA"/>
</dbReference>
<dbReference type="PANTHER" id="PTHR42825">
    <property type="entry name" value="AMINO ACID AMINOTRANSFERASE"/>
    <property type="match status" value="1"/>
</dbReference>
<comment type="cofactor">
    <cofactor evidence="1 8">
        <name>pyridoxal 5'-phosphate</name>
        <dbReference type="ChEBI" id="CHEBI:597326"/>
    </cofactor>
</comment>